<organism evidence="3 4">
    <name type="scientific">Kitasatospora griseola</name>
    <name type="common">Streptomyces griseolosporeus</name>
    <dbReference type="NCBI Taxonomy" id="2064"/>
    <lineage>
        <taxon>Bacteria</taxon>
        <taxon>Bacillati</taxon>
        <taxon>Actinomycetota</taxon>
        <taxon>Actinomycetes</taxon>
        <taxon>Kitasatosporales</taxon>
        <taxon>Streptomycetaceae</taxon>
        <taxon>Kitasatospora</taxon>
    </lineage>
</organism>
<dbReference type="Gene3D" id="2.40.50.140">
    <property type="entry name" value="Nucleic acid-binding proteins"/>
    <property type="match status" value="2"/>
</dbReference>
<dbReference type="PROSITE" id="PS50126">
    <property type="entry name" value="S1"/>
    <property type="match status" value="2"/>
</dbReference>
<sequence length="449" mass="49665">MSMKLEREPGRPVDPNLVFFLMPYGRKAVPDGRTLDFDSVYRELESVVRSLGLSAQRADTNDETTLGPLEAAWDGVDRAGIVVVDLSVPSTSVAMELGWAMCLHKRMVVTMYEGAAVPTNVVGRLRPITYTQEFEQFGRFKNELRERIQAELQRTAPERDLVPRTATWGAYEATAQVELAFPDRVFVRNIQDPLQAAEMRREEVSYWDMVPEDMSASKHYRQGSTVNGFFVVDQGRVVFTQRYRQENPWPRLVAAYRLRQVYSARVTNVSPAAGAFIELLPEGGKSFIPAYQVRAAGIAKDDEVQVRILRVDPVQRRIDVALADAPKAGLVAPPVGEYPTVGERFAGTVHDVQANKGYVRVRLDGYRRPGLLHRSNMSDALWQAVRAGRVTAGSTIDVVVLRVTASRNRVAQWDIALEEDRSAQAAPRQTAAGADDGAGPTAPGQGPGA</sequence>
<dbReference type="GO" id="GO:0003676">
    <property type="term" value="F:nucleic acid binding"/>
    <property type="evidence" value="ECO:0007669"/>
    <property type="project" value="InterPro"/>
</dbReference>
<dbReference type="SMART" id="SM00316">
    <property type="entry name" value="S1"/>
    <property type="match status" value="2"/>
</dbReference>
<accession>A0A0D0Q2V8</accession>
<dbReference type="InterPro" id="IPR003029">
    <property type="entry name" value="S1_domain"/>
</dbReference>
<feature type="domain" description="S1 motif" evidence="2">
    <location>
        <begin position="259"/>
        <end position="323"/>
    </location>
</feature>
<protein>
    <recommendedName>
        <fullName evidence="2">S1 motif domain-containing protein</fullName>
    </recommendedName>
</protein>
<dbReference type="OrthoDB" id="3660195at2"/>
<dbReference type="AlphaFoldDB" id="A0A0D0Q2V8"/>
<proteinExistence type="predicted"/>
<evidence type="ECO:0000256" key="1">
    <source>
        <dbReference type="SAM" id="MobiDB-lite"/>
    </source>
</evidence>
<reference evidence="3 4" key="1">
    <citation type="submission" date="2015-02" db="EMBL/GenBank/DDBJ databases">
        <title>Draft genome sequence of Kitasatospora griseola MF730-N6, a bafilomycin, terpentecin and satosporin producer.</title>
        <authorList>
            <person name="Arens J.C."/>
            <person name="Haltli B."/>
            <person name="Kerr R.G."/>
        </authorList>
    </citation>
    <scope>NUCLEOTIDE SEQUENCE [LARGE SCALE GENOMIC DNA]</scope>
    <source>
        <strain evidence="3 4">MF730-N6</strain>
    </source>
</reference>
<dbReference type="Proteomes" id="UP000032066">
    <property type="component" value="Unassembled WGS sequence"/>
</dbReference>
<name>A0A0D0Q2V8_KITGR</name>
<evidence type="ECO:0000313" key="4">
    <source>
        <dbReference type="Proteomes" id="UP000032066"/>
    </source>
</evidence>
<feature type="compositionally biased region" description="Low complexity" evidence="1">
    <location>
        <begin position="423"/>
        <end position="449"/>
    </location>
</feature>
<dbReference type="STRING" id="2064.TR51_15070"/>
<feature type="region of interest" description="Disordered" evidence="1">
    <location>
        <begin position="419"/>
        <end position="449"/>
    </location>
</feature>
<dbReference type="InterPro" id="IPR012340">
    <property type="entry name" value="NA-bd_OB-fold"/>
</dbReference>
<feature type="domain" description="S1 motif" evidence="2">
    <location>
        <begin position="342"/>
        <end position="410"/>
    </location>
</feature>
<dbReference type="Gene3D" id="3.40.50.450">
    <property type="match status" value="1"/>
</dbReference>
<dbReference type="Pfam" id="PF00575">
    <property type="entry name" value="S1"/>
    <property type="match status" value="2"/>
</dbReference>
<dbReference type="EMBL" id="JXZB01000002">
    <property type="protein sequence ID" value="KIQ65268.1"/>
    <property type="molecule type" value="Genomic_DNA"/>
</dbReference>
<gene>
    <name evidence="3" type="ORF">TR51_15070</name>
</gene>
<evidence type="ECO:0000259" key="2">
    <source>
        <dbReference type="PROSITE" id="PS50126"/>
    </source>
</evidence>
<evidence type="ECO:0000313" key="3">
    <source>
        <dbReference type="EMBL" id="KIQ65268.1"/>
    </source>
</evidence>
<comment type="caution">
    <text evidence="3">The sequence shown here is derived from an EMBL/GenBank/DDBJ whole genome shotgun (WGS) entry which is preliminary data.</text>
</comment>
<dbReference type="SUPFAM" id="SSF50249">
    <property type="entry name" value="Nucleic acid-binding proteins"/>
    <property type="match status" value="2"/>
</dbReference>
<dbReference type="PATRIC" id="fig|2064.6.peg.3237"/>
<keyword evidence="4" id="KW-1185">Reference proteome</keyword>